<name>A0A4Q9RE35_9GAMM</name>
<sequence length="293" mass="32042">MFRKLLTGAALALSLLGGSLSAHAQNIKLAVTDLVGLEELQREFGPFKAELERASGLAIDFLPVTNRTAALEALRFKKVDFVLTGPAEYVVMQKRANAKVVAGLYRPDYYSLVVVKANSPLFSLLELKGQHVGLGSVGSTSRHLGPIQLLADVGLEPLNDIKVTHTHLRLAWEGLKKGDLQAVGMGRSDLENFLAQEPKDQQNAYRVLARSGDLPNDLLMAGEHVPTQTAERLRKAIVDHSTSLIASIGQGAEHAKRYQGMRFLTSIADKDYNAVRTMYRTAGYPEYAEFIGD</sequence>
<feature type="chain" id="PRO_5020899295" evidence="1">
    <location>
        <begin position="25"/>
        <end position="293"/>
    </location>
</feature>
<evidence type="ECO:0000313" key="2">
    <source>
        <dbReference type="EMBL" id="TBU99994.1"/>
    </source>
</evidence>
<feature type="signal peptide" evidence="1">
    <location>
        <begin position="1"/>
        <end position="24"/>
    </location>
</feature>
<dbReference type="Proteomes" id="UP000292639">
    <property type="component" value="Unassembled WGS sequence"/>
</dbReference>
<gene>
    <name evidence="2" type="ORF">DNJ96_01510</name>
</gene>
<dbReference type="PANTHER" id="PTHR35841">
    <property type="entry name" value="PHOSPHONATES-BINDING PERIPLASMIC PROTEIN"/>
    <property type="match status" value="1"/>
</dbReference>
<dbReference type="SUPFAM" id="SSF53850">
    <property type="entry name" value="Periplasmic binding protein-like II"/>
    <property type="match status" value="1"/>
</dbReference>
<comment type="caution">
    <text evidence="2">The sequence shown here is derived from an EMBL/GenBank/DDBJ whole genome shotgun (WGS) entry which is preliminary data.</text>
</comment>
<dbReference type="RefSeq" id="WP_131183086.1">
    <property type="nucleotide sequence ID" value="NZ_QJUO01000002.1"/>
</dbReference>
<dbReference type="Pfam" id="PF12974">
    <property type="entry name" value="Phosphonate-bd"/>
    <property type="match status" value="1"/>
</dbReference>
<dbReference type="PANTHER" id="PTHR35841:SF1">
    <property type="entry name" value="PHOSPHONATES-BINDING PERIPLASMIC PROTEIN"/>
    <property type="match status" value="1"/>
</dbReference>
<evidence type="ECO:0000256" key="1">
    <source>
        <dbReference type="SAM" id="SignalP"/>
    </source>
</evidence>
<dbReference type="AlphaFoldDB" id="A0A4Q9RE35"/>
<keyword evidence="3" id="KW-1185">Reference proteome</keyword>
<accession>A0A4Q9RE35</accession>
<keyword evidence="1" id="KW-0732">Signal</keyword>
<reference evidence="2 3" key="1">
    <citation type="submission" date="2018-06" db="EMBL/GenBank/DDBJ databases">
        <title>Three novel Pseudomonas species isolated from symptomatic oak.</title>
        <authorList>
            <person name="Bueno-Gonzalez V."/>
            <person name="Brady C."/>
        </authorList>
    </citation>
    <scope>NUCLEOTIDE SEQUENCE [LARGE SCALE GENOMIC DNA]</scope>
    <source>
        <strain evidence="2 3">P17C</strain>
    </source>
</reference>
<protein>
    <submittedName>
        <fullName evidence="2">Phosphonate ABC transporter substrate-binding protein</fullName>
    </submittedName>
</protein>
<dbReference type="Gene3D" id="3.40.190.10">
    <property type="entry name" value="Periplasmic binding protein-like II"/>
    <property type="match status" value="2"/>
</dbReference>
<dbReference type="EMBL" id="QJUP01000001">
    <property type="protein sequence ID" value="TBU99994.1"/>
    <property type="molecule type" value="Genomic_DNA"/>
</dbReference>
<proteinExistence type="predicted"/>
<organism evidence="2 3">
    <name type="scientific">Stutzerimonas kirkiae</name>
    <dbReference type="NCBI Taxonomy" id="2211392"/>
    <lineage>
        <taxon>Bacteria</taxon>
        <taxon>Pseudomonadati</taxon>
        <taxon>Pseudomonadota</taxon>
        <taxon>Gammaproteobacteria</taxon>
        <taxon>Pseudomonadales</taxon>
        <taxon>Pseudomonadaceae</taxon>
        <taxon>Stutzerimonas</taxon>
    </lineage>
</organism>
<evidence type="ECO:0000313" key="3">
    <source>
        <dbReference type="Proteomes" id="UP000292639"/>
    </source>
</evidence>